<keyword evidence="8" id="KW-1185">Reference proteome</keyword>
<dbReference type="Proteomes" id="UP000006512">
    <property type="component" value="Unassembled WGS sequence"/>
</dbReference>
<comment type="similarity">
    <text evidence="1 4">Belongs to the bacterial flagellin family.</text>
</comment>
<dbReference type="RefSeq" id="WP_006274545.1">
    <property type="nucleotide sequence ID" value="NZ_GL883079.1"/>
</dbReference>
<evidence type="ECO:0000313" key="7">
    <source>
        <dbReference type="EMBL" id="EGF90731.1"/>
    </source>
</evidence>
<keyword evidence="4" id="KW-0964">Secreted</keyword>
<dbReference type="InterPro" id="IPR046358">
    <property type="entry name" value="Flagellin_C"/>
</dbReference>
<feature type="domain" description="Flagellin N-terminal" evidence="5">
    <location>
        <begin position="5"/>
        <end position="141"/>
    </location>
</feature>
<feature type="domain" description="Flagellin C-terminal" evidence="6">
    <location>
        <begin position="191"/>
        <end position="275"/>
    </location>
</feature>
<dbReference type="AlphaFoldDB" id="F4QR94"/>
<comment type="subcellular location">
    <subcellularLocation>
        <location evidence="4">Secreted</location>
    </subcellularLocation>
    <subcellularLocation>
        <location evidence="4">Bacterial flagellum</location>
    </subcellularLocation>
</comment>
<keyword evidence="7" id="KW-0966">Cell projection</keyword>
<dbReference type="GO" id="GO:0005198">
    <property type="term" value="F:structural molecule activity"/>
    <property type="evidence" value="ECO:0007669"/>
    <property type="project" value="UniProtKB-UniRule"/>
</dbReference>
<dbReference type="GO" id="GO:0009288">
    <property type="term" value="C:bacterial-type flagellum"/>
    <property type="evidence" value="ECO:0007669"/>
    <property type="project" value="UniProtKB-SubCell"/>
</dbReference>
<dbReference type="Pfam" id="PF00700">
    <property type="entry name" value="Flagellin_C"/>
    <property type="match status" value="1"/>
</dbReference>
<evidence type="ECO:0000259" key="6">
    <source>
        <dbReference type="Pfam" id="PF00700"/>
    </source>
</evidence>
<dbReference type="SUPFAM" id="SSF64518">
    <property type="entry name" value="Phase 1 flagellin"/>
    <property type="match status" value="1"/>
</dbReference>
<keyword evidence="7" id="KW-0969">Cilium</keyword>
<proteinExistence type="inferred from homology"/>
<dbReference type="OrthoDB" id="7328309at2"/>
<evidence type="ECO:0000313" key="8">
    <source>
        <dbReference type="Proteomes" id="UP000006512"/>
    </source>
</evidence>
<evidence type="ECO:0000256" key="3">
    <source>
        <dbReference type="ARBA" id="ARBA00023143"/>
    </source>
</evidence>
<gene>
    <name evidence="7" type="ORF">ABI_37640</name>
</gene>
<comment type="function">
    <text evidence="4">Flagellin is the subunit protein which polymerizes to form the filaments of bacterial flagella.</text>
</comment>
<evidence type="ECO:0000259" key="5">
    <source>
        <dbReference type="Pfam" id="PF00669"/>
    </source>
</evidence>
<keyword evidence="7" id="KW-0282">Flagellum</keyword>
<comment type="subunit">
    <text evidence="2">In C.crescentus, the flagellar filament is composed of multiple flagellins of 29 kDa; 27 kDa and 25 kDa.</text>
</comment>
<dbReference type="Gene3D" id="1.20.1330.10">
    <property type="entry name" value="f41 fragment of flagellin, N-terminal domain"/>
    <property type="match status" value="1"/>
</dbReference>
<accession>F4QR94</accession>
<dbReference type="eggNOG" id="COG1344">
    <property type="taxonomic scope" value="Bacteria"/>
</dbReference>
<dbReference type="GO" id="GO:0005576">
    <property type="term" value="C:extracellular region"/>
    <property type="evidence" value="ECO:0007669"/>
    <property type="project" value="UniProtKB-SubCell"/>
</dbReference>
<dbReference type="HOGENOM" id="CLU_011142_1_0_5"/>
<evidence type="ECO:0000256" key="2">
    <source>
        <dbReference type="ARBA" id="ARBA00011829"/>
    </source>
</evidence>
<dbReference type="PANTHER" id="PTHR42792:SF2">
    <property type="entry name" value="FLAGELLIN"/>
    <property type="match status" value="1"/>
</dbReference>
<dbReference type="EMBL" id="GL883079">
    <property type="protein sequence ID" value="EGF90731.1"/>
    <property type="molecule type" value="Genomic_DNA"/>
</dbReference>
<reference evidence="8" key="1">
    <citation type="submission" date="2011-03" db="EMBL/GenBank/DDBJ databases">
        <title>Draft genome sequence of Brevundimonas diminuta.</title>
        <authorList>
            <person name="Brown P.J.B."/>
            <person name="Buechlein A."/>
            <person name="Hemmerich C."/>
            <person name="Brun Y.V."/>
        </authorList>
    </citation>
    <scope>NUCLEOTIDE SEQUENCE [LARGE SCALE GENOMIC DNA]</scope>
    <source>
        <strain evidence="8">C19</strain>
    </source>
</reference>
<evidence type="ECO:0000256" key="1">
    <source>
        <dbReference type="ARBA" id="ARBA00005709"/>
    </source>
</evidence>
<evidence type="ECO:0000256" key="4">
    <source>
        <dbReference type="RuleBase" id="RU362073"/>
    </source>
</evidence>
<dbReference type="InterPro" id="IPR001029">
    <property type="entry name" value="Flagellin_N"/>
</dbReference>
<keyword evidence="3 4" id="KW-0975">Bacterial flagellum</keyword>
<dbReference type="Pfam" id="PF00669">
    <property type="entry name" value="Flagellin_N"/>
    <property type="match status" value="1"/>
</dbReference>
<dbReference type="InterPro" id="IPR001492">
    <property type="entry name" value="Flagellin"/>
</dbReference>
<dbReference type="PANTHER" id="PTHR42792">
    <property type="entry name" value="FLAGELLIN"/>
    <property type="match status" value="1"/>
</dbReference>
<sequence length="277" mass="29020">MAASVHTNTSAMIALQNLNATNRNMDEVQKRISTGLDVSTAKDNSAVYSIAQSQRADLSGLNAVRDSLNRANSIADVSMAAGESISDMMNQLREKVVAGMDSSIDTASRNALNSDYQAIVKQIKQISDNATFNGSNLFDGSIPNPIQFIANADADATITLSVKDLTFGGTIITLASDANILTAATATALLSNLDTSISNVNAALGELGSQARQIEGHLSFIAKLDDAISSGIGNLVDADMAKESSRLQALQVQQQLGTQSLSIANQGPQQILSLFQG</sequence>
<dbReference type="STRING" id="715226.ABI_37640"/>
<organism evidence="7 8">
    <name type="scientific">Asticcacaulis biprosthecium C19</name>
    <dbReference type="NCBI Taxonomy" id="715226"/>
    <lineage>
        <taxon>Bacteria</taxon>
        <taxon>Pseudomonadati</taxon>
        <taxon>Pseudomonadota</taxon>
        <taxon>Alphaproteobacteria</taxon>
        <taxon>Caulobacterales</taxon>
        <taxon>Caulobacteraceae</taxon>
        <taxon>Asticcacaulis</taxon>
    </lineage>
</organism>
<name>F4QR94_9CAUL</name>
<protein>
    <recommendedName>
        <fullName evidence="4">Flagellin</fullName>
    </recommendedName>
</protein>